<dbReference type="GO" id="GO:0008033">
    <property type="term" value="P:tRNA processing"/>
    <property type="evidence" value="ECO:0007669"/>
    <property type="project" value="UniProtKB-KW"/>
</dbReference>
<evidence type="ECO:0000256" key="4">
    <source>
        <dbReference type="ARBA" id="ARBA00022490"/>
    </source>
</evidence>
<keyword evidence="9" id="KW-1185">Reference proteome</keyword>
<keyword evidence="4" id="KW-0963">Cytoplasm</keyword>
<protein>
    <recommendedName>
        <fullName evidence="8">L antigen family member 3</fullName>
    </recommendedName>
</protein>
<evidence type="ECO:0000256" key="1">
    <source>
        <dbReference type="ARBA" id="ARBA00004123"/>
    </source>
</evidence>
<dbReference type="WBParaSite" id="ACRNAN_scaffold5424.g16172.t1">
    <property type="protein sequence ID" value="ACRNAN_scaffold5424.g16172.t1"/>
    <property type="gene ID" value="ACRNAN_scaffold5424.g16172"/>
</dbReference>
<dbReference type="Gene3D" id="3.30.310.50">
    <property type="entry name" value="Alpha-D-phosphohexomutase, C-terminal domain"/>
    <property type="match status" value="1"/>
</dbReference>
<evidence type="ECO:0000313" key="9">
    <source>
        <dbReference type="Proteomes" id="UP000887540"/>
    </source>
</evidence>
<evidence type="ECO:0000256" key="5">
    <source>
        <dbReference type="ARBA" id="ARBA00022694"/>
    </source>
</evidence>
<dbReference type="GO" id="GO:0005737">
    <property type="term" value="C:cytoplasm"/>
    <property type="evidence" value="ECO:0007669"/>
    <property type="project" value="UniProtKB-SubCell"/>
</dbReference>
<keyword evidence="6" id="KW-0539">Nucleus</keyword>
<keyword evidence="5" id="KW-0819">tRNA processing</keyword>
<dbReference type="PANTHER" id="PTHR31283">
    <property type="entry name" value="EKC/KEOPS COMPLEX SUBUNIT PCC1 FAMILY MEMBER"/>
    <property type="match status" value="1"/>
</dbReference>
<organism evidence="9 10">
    <name type="scientific">Acrobeloides nanus</name>
    <dbReference type="NCBI Taxonomy" id="290746"/>
    <lineage>
        <taxon>Eukaryota</taxon>
        <taxon>Metazoa</taxon>
        <taxon>Ecdysozoa</taxon>
        <taxon>Nematoda</taxon>
        <taxon>Chromadorea</taxon>
        <taxon>Rhabditida</taxon>
        <taxon>Tylenchina</taxon>
        <taxon>Cephalobomorpha</taxon>
        <taxon>Cephaloboidea</taxon>
        <taxon>Cephalobidae</taxon>
        <taxon>Acrobeloides</taxon>
    </lineage>
</organism>
<accession>A0A914E3B2</accession>
<evidence type="ECO:0000256" key="7">
    <source>
        <dbReference type="ARBA" id="ARBA00053047"/>
    </source>
</evidence>
<name>A0A914E3B2_9BILA</name>
<comment type="subcellular location">
    <subcellularLocation>
        <location evidence="2">Cytoplasm</location>
    </subcellularLocation>
    <subcellularLocation>
        <location evidence="1">Nucleus</location>
    </subcellularLocation>
</comment>
<dbReference type="PANTHER" id="PTHR31283:SF5">
    <property type="entry name" value="EKC_KEOPS COMPLEX SUBUNIT LAGE3"/>
    <property type="match status" value="1"/>
</dbReference>
<dbReference type="FunFam" id="3.30.310.50:FF:000005">
    <property type="entry name" value="L antigen family member 3"/>
    <property type="match status" value="1"/>
</dbReference>
<evidence type="ECO:0000256" key="3">
    <source>
        <dbReference type="ARBA" id="ARBA00007073"/>
    </source>
</evidence>
<sequence>MTSENTIDWEPDDPSSDEDVLDLSHLPEATNSATIRLNLGDEKAAMIVYNSLRVDKEPKRSKAIRELTVNGQFLVANITCVDPKYLQKSIANLFEMCHLAKSTIDLVGAYQYKPPAEKNEQPAKKKNKK</sequence>
<dbReference type="GO" id="GO:0005634">
    <property type="term" value="C:nucleus"/>
    <property type="evidence" value="ECO:0007669"/>
    <property type="project" value="UniProtKB-SubCell"/>
</dbReference>
<evidence type="ECO:0000313" key="10">
    <source>
        <dbReference type="WBParaSite" id="ACRNAN_scaffold5424.g16172.t1"/>
    </source>
</evidence>
<dbReference type="AlphaFoldDB" id="A0A914E3B2"/>
<dbReference type="GO" id="GO:0070525">
    <property type="term" value="P:tRNA threonylcarbamoyladenosine metabolic process"/>
    <property type="evidence" value="ECO:0007669"/>
    <property type="project" value="TreeGrafter"/>
</dbReference>
<proteinExistence type="inferred from homology"/>
<evidence type="ECO:0000256" key="6">
    <source>
        <dbReference type="ARBA" id="ARBA00023242"/>
    </source>
</evidence>
<comment type="similarity">
    <text evidence="3">Belongs to the CTAG/PCC1 family.</text>
</comment>
<dbReference type="GO" id="GO:0000408">
    <property type="term" value="C:EKC/KEOPS complex"/>
    <property type="evidence" value="ECO:0007669"/>
    <property type="project" value="TreeGrafter"/>
</dbReference>
<dbReference type="InterPro" id="IPR015419">
    <property type="entry name" value="CTAG/Pcc1"/>
</dbReference>
<evidence type="ECO:0000256" key="8">
    <source>
        <dbReference type="ARBA" id="ARBA00076355"/>
    </source>
</evidence>
<dbReference type="Proteomes" id="UP000887540">
    <property type="component" value="Unplaced"/>
</dbReference>
<dbReference type="Pfam" id="PF09341">
    <property type="entry name" value="Pcc1"/>
    <property type="match status" value="1"/>
</dbReference>
<reference evidence="10" key="1">
    <citation type="submission" date="2022-11" db="UniProtKB">
        <authorList>
            <consortium name="WormBaseParasite"/>
        </authorList>
    </citation>
    <scope>IDENTIFICATION</scope>
</reference>
<comment type="function">
    <text evidence="7">Component of the EKC/KEOPS complex that is required for the formation of a threonylcarbamoyl group on adenosine at position 37 (t(6)A37) in tRNAs that read codons beginning with adenine. The complex is probably involved in the transfer of the threonylcarbamoyl moiety of threonylcarbamoyl-AMP (TC-AMP) to the N6 group of A37. LAGE3 functions as a dimerization module for the complex.</text>
</comment>
<evidence type="ECO:0000256" key="2">
    <source>
        <dbReference type="ARBA" id="ARBA00004496"/>
    </source>
</evidence>